<comment type="caution">
    <text evidence="9">The sequence shown here is derived from an EMBL/GenBank/DDBJ whole genome shotgun (WGS) entry which is preliminary data.</text>
</comment>
<evidence type="ECO:0000313" key="10">
    <source>
        <dbReference type="Proteomes" id="UP000281547"/>
    </source>
</evidence>
<evidence type="ECO:0000256" key="7">
    <source>
        <dbReference type="ARBA" id="ARBA00048809"/>
    </source>
</evidence>
<dbReference type="RefSeq" id="WP_127189883.1">
    <property type="nucleotide sequence ID" value="NZ_RZNJ01000008.1"/>
</dbReference>
<comment type="catalytic activity">
    <reaction evidence="1">
        <text>beta-D-fructose 1-phosphate + H2O = D-fructose + phosphate</text>
        <dbReference type="Rhea" id="RHEA:35603"/>
        <dbReference type="ChEBI" id="CHEBI:15377"/>
        <dbReference type="ChEBI" id="CHEBI:37721"/>
        <dbReference type="ChEBI" id="CHEBI:43474"/>
        <dbReference type="ChEBI" id="CHEBI:138881"/>
    </reaction>
</comment>
<evidence type="ECO:0000256" key="5">
    <source>
        <dbReference type="ARBA" id="ARBA00022801"/>
    </source>
</evidence>
<gene>
    <name evidence="9" type="ORF">EMQ25_17400</name>
</gene>
<keyword evidence="4" id="KW-0479">Metal-binding</keyword>
<evidence type="ECO:0000256" key="4">
    <source>
        <dbReference type="ARBA" id="ARBA00022723"/>
    </source>
</evidence>
<dbReference type="AlphaFoldDB" id="A0A433X2P7"/>
<sequence>MTPGEKRKAAFRAMSLEKRYPRILARTLDGVDDPGIIAEIERLGRFLLGAEPFAAAENIADPAWAALHAAHDGRHADEIGFLELEYLAFEGILRAHRYETRRIDPFAADKAMDIGAGLARCETLFEKIGSVPEALRASLLGNAHDASQLVIQTGGMLLDPEALALPEGAERIDIICDNAGEEFLADLVLAGVLLRAGAERVRLNLKAMPWFVSDVTCADAEAVFAVAAMGEGPADGLCATLLAAREEGRLVLEADPLWTRPLGFTGGHLAAALGPDRGAVILKGDLNYRRAVDDLSIDVFTPFADLPEGPDRPLLSLRSVKSHCWVGMTRAIWPEGIDPDAFPTDGTVFMAQAIPGRGRESA</sequence>
<keyword evidence="5" id="KW-0378">Hydrolase</keyword>
<dbReference type="Proteomes" id="UP000281547">
    <property type="component" value="Unassembled WGS sequence"/>
</dbReference>
<evidence type="ECO:0000313" key="9">
    <source>
        <dbReference type="EMBL" id="RUT28358.1"/>
    </source>
</evidence>
<dbReference type="GO" id="GO:0046872">
    <property type="term" value="F:metal ion binding"/>
    <property type="evidence" value="ECO:0007669"/>
    <property type="project" value="UniProtKB-KW"/>
</dbReference>
<evidence type="ECO:0000256" key="3">
    <source>
        <dbReference type="ARBA" id="ARBA00009519"/>
    </source>
</evidence>
<dbReference type="GO" id="GO:0016791">
    <property type="term" value="F:phosphatase activity"/>
    <property type="evidence" value="ECO:0007669"/>
    <property type="project" value="TreeGrafter"/>
</dbReference>
<dbReference type="PANTHER" id="PTHR12260:SF6">
    <property type="entry name" value="DAMAGE-CONTROL PHOSPHATASE ARMT1"/>
    <property type="match status" value="1"/>
</dbReference>
<dbReference type="Gene3D" id="3.40.50.10880">
    <property type="entry name" value="Uncharacterised protein PF01937, DUF89, domain 3"/>
    <property type="match status" value="1"/>
</dbReference>
<keyword evidence="10" id="KW-1185">Reference proteome</keyword>
<organism evidence="9 10">
    <name type="scientific">Arsenicitalea aurantiaca</name>
    <dbReference type="NCBI Taxonomy" id="1783274"/>
    <lineage>
        <taxon>Bacteria</taxon>
        <taxon>Pseudomonadati</taxon>
        <taxon>Pseudomonadota</taxon>
        <taxon>Alphaproteobacteria</taxon>
        <taxon>Hyphomicrobiales</taxon>
        <taxon>Devosiaceae</taxon>
        <taxon>Arsenicitalea</taxon>
    </lineage>
</organism>
<name>A0A433X2P7_9HYPH</name>
<evidence type="ECO:0000259" key="8">
    <source>
        <dbReference type="Pfam" id="PF01937"/>
    </source>
</evidence>
<keyword evidence="6" id="KW-0464">Manganese</keyword>
<proteinExistence type="inferred from homology"/>
<evidence type="ECO:0000256" key="6">
    <source>
        <dbReference type="ARBA" id="ARBA00023211"/>
    </source>
</evidence>
<evidence type="ECO:0000256" key="2">
    <source>
        <dbReference type="ARBA" id="ARBA00001936"/>
    </source>
</evidence>
<dbReference type="Pfam" id="PF01937">
    <property type="entry name" value="ARMT1-like_dom"/>
    <property type="match status" value="1"/>
</dbReference>
<dbReference type="GO" id="GO:0006974">
    <property type="term" value="P:DNA damage response"/>
    <property type="evidence" value="ECO:0007669"/>
    <property type="project" value="TreeGrafter"/>
</dbReference>
<protein>
    <submittedName>
        <fullName evidence="9">DUF89 family protein</fullName>
    </submittedName>
</protein>
<comment type="cofactor">
    <cofactor evidence="2">
        <name>Mn(2+)</name>
        <dbReference type="ChEBI" id="CHEBI:29035"/>
    </cofactor>
</comment>
<dbReference type="PANTHER" id="PTHR12260">
    <property type="entry name" value="DAMAGE-CONTROL PHOSPHATASE ARMT1"/>
    <property type="match status" value="1"/>
</dbReference>
<dbReference type="SUPFAM" id="SSF111321">
    <property type="entry name" value="AF1104-like"/>
    <property type="match status" value="1"/>
</dbReference>
<comment type="similarity">
    <text evidence="3">Belongs to the damage-control phosphatase family. Sugar phosphate phosphatase III subfamily.</text>
</comment>
<dbReference type="InterPro" id="IPR039763">
    <property type="entry name" value="ARMT1"/>
</dbReference>
<comment type="catalytic activity">
    <reaction evidence="7">
        <text>beta-D-fructose 6-phosphate = dihydroxyacetone + D-glyceraldehyde 3-phosphate</text>
        <dbReference type="Rhea" id="RHEA:28002"/>
        <dbReference type="ChEBI" id="CHEBI:16016"/>
        <dbReference type="ChEBI" id="CHEBI:57634"/>
        <dbReference type="ChEBI" id="CHEBI:59776"/>
    </reaction>
</comment>
<dbReference type="InterPro" id="IPR036075">
    <property type="entry name" value="ARMT-1-like_metal-bd_sf"/>
</dbReference>
<dbReference type="EMBL" id="RZNJ01000008">
    <property type="protein sequence ID" value="RUT28358.1"/>
    <property type="molecule type" value="Genomic_DNA"/>
</dbReference>
<accession>A0A433X2P7</accession>
<feature type="domain" description="Damage-control phosphatase ARMT1-like metal-binding" evidence="8">
    <location>
        <begin position="166"/>
        <end position="329"/>
    </location>
</feature>
<reference evidence="9 10" key="1">
    <citation type="journal article" date="2016" name="Int. J. Syst. Evol. Microbiol.">
        <title>Arsenicitalea aurantiaca gen. nov., sp. nov., a new member of the family Hyphomicrobiaceae, isolated from high-arsenic sediment.</title>
        <authorList>
            <person name="Mu Y."/>
            <person name="Zhou L."/>
            <person name="Zeng X.C."/>
            <person name="Liu L."/>
            <person name="Pan Y."/>
            <person name="Chen X."/>
            <person name="Wang J."/>
            <person name="Li S."/>
            <person name="Li W.J."/>
            <person name="Wang Y."/>
        </authorList>
    </citation>
    <scope>NUCLEOTIDE SEQUENCE [LARGE SCALE GENOMIC DNA]</scope>
    <source>
        <strain evidence="9 10">42-50</strain>
    </source>
</reference>
<dbReference type="OrthoDB" id="146189at2"/>
<evidence type="ECO:0000256" key="1">
    <source>
        <dbReference type="ARBA" id="ARBA00001326"/>
    </source>
</evidence>
<dbReference type="InterPro" id="IPR002791">
    <property type="entry name" value="ARMT1-like_metal-bd"/>
</dbReference>